<feature type="domain" description="Tyr recombinase" evidence="5">
    <location>
        <begin position="231"/>
        <end position="426"/>
    </location>
</feature>
<evidence type="ECO:0000256" key="2">
    <source>
        <dbReference type="ARBA" id="ARBA00022908"/>
    </source>
</evidence>
<keyword evidence="2" id="KW-0229">DNA integration</keyword>
<evidence type="ECO:0000256" key="3">
    <source>
        <dbReference type="ARBA" id="ARBA00023172"/>
    </source>
</evidence>
<evidence type="ECO:0000313" key="7">
    <source>
        <dbReference type="Proteomes" id="UP000472839"/>
    </source>
</evidence>
<keyword evidence="4" id="KW-0175">Coiled coil</keyword>
<dbReference type="Pfam" id="PF00589">
    <property type="entry name" value="Phage_integrase"/>
    <property type="match status" value="1"/>
</dbReference>
<dbReference type="RefSeq" id="WP_152279747.1">
    <property type="nucleotide sequence ID" value="NZ_WFKK01000012.1"/>
</dbReference>
<dbReference type="InterPro" id="IPR013762">
    <property type="entry name" value="Integrase-like_cat_sf"/>
</dbReference>
<comment type="similarity">
    <text evidence="1">Belongs to the 'phage' integrase family.</text>
</comment>
<name>A0A6L4WV95_9BACT</name>
<dbReference type="PANTHER" id="PTHR30629">
    <property type="entry name" value="PROPHAGE INTEGRASE"/>
    <property type="match status" value="1"/>
</dbReference>
<dbReference type="GO" id="GO:0015074">
    <property type="term" value="P:DNA integration"/>
    <property type="evidence" value="ECO:0007669"/>
    <property type="project" value="UniProtKB-KW"/>
</dbReference>
<reference evidence="6 7" key="1">
    <citation type="submission" date="2019-10" db="EMBL/GenBank/DDBJ databases">
        <title>Poseidonibacter ostreae sp. nov., isolated from the gut of the Ostrea denselamellosa.</title>
        <authorList>
            <person name="Choi A."/>
        </authorList>
    </citation>
    <scope>NUCLEOTIDE SEQUENCE [LARGE SCALE GENOMIC DNA]</scope>
    <source>
        <strain evidence="6 7">SJOD-M-33</strain>
    </source>
</reference>
<dbReference type="SUPFAM" id="SSF56349">
    <property type="entry name" value="DNA breaking-rejoining enzymes"/>
    <property type="match status" value="1"/>
</dbReference>
<dbReference type="EMBL" id="WFKK01000012">
    <property type="protein sequence ID" value="KAB7889583.1"/>
    <property type="molecule type" value="Genomic_DNA"/>
</dbReference>
<dbReference type="GO" id="GO:0003677">
    <property type="term" value="F:DNA binding"/>
    <property type="evidence" value="ECO:0007669"/>
    <property type="project" value="InterPro"/>
</dbReference>
<dbReference type="InterPro" id="IPR011010">
    <property type="entry name" value="DNA_brk_join_enz"/>
</dbReference>
<sequence>MSALEKTKFKSVYKRIGKKDTTFYIKYKKLGKSTEKKVGTLKLGMTESKAKKILDEILLNIRKGINEDTVLSSKLDSITVTTRMSLNKLAEIYFDKFQKLSEEEEHLEKEFKLHKDKEGIRREKSLYKSFWLESDLAQVPFHNITTQHFVDRILELEKLTKTQVRNLEQITLAKYSGKYLQNGITLIKSIIKHTKCSHNPLEIKDVKAHEKTEAQEKLEDIYSRLKAKSEPRSSYLEPFQIKRLLDKLKEKDAYHQGYLMTLLIATTGMRPNSVLNLKIKDLMFKDNIIKAFDFKRKMTYYCNLTPLLVLEIQSFIKDRSLDEYLFFSDKTQKVRILPRTPDYLADTINDLFNKKRYGNDRIALYSLRHSFATNLVKGRQNKETKEWEIMPVSIFKIQKLLNHSTIETTIKHYAKFSPDFVMDAISSYEESFI</sequence>
<gene>
    <name evidence="6" type="ORF">GBG19_05870</name>
</gene>
<dbReference type="Proteomes" id="UP000472839">
    <property type="component" value="Unassembled WGS sequence"/>
</dbReference>
<dbReference type="InterPro" id="IPR050808">
    <property type="entry name" value="Phage_Integrase"/>
</dbReference>
<organism evidence="6 7">
    <name type="scientific">Poseidonibacter ostreae</name>
    <dbReference type="NCBI Taxonomy" id="2654171"/>
    <lineage>
        <taxon>Bacteria</taxon>
        <taxon>Pseudomonadati</taxon>
        <taxon>Campylobacterota</taxon>
        <taxon>Epsilonproteobacteria</taxon>
        <taxon>Campylobacterales</taxon>
        <taxon>Arcobacteraceae</taxon>
        <taxon>Poseidonibacter</taxon>
    </lineage>
</organism>
<protein>
    <submittedName>
        <fullName evidence="6">Tyrosine-type recombinase/integrase</fullName>
    </submittedName>
</protein>
<accession>A0A6L4WV95</accession>
<evidence type="ECO:0000256" key="1">
    <source>
        <dbReference type="ARBA" id="ARBA00008857"/>
    </source>
</evidence>
<feature type="coiled-coil region" evidence="4">
    <location>
        <begin position="90"/>
        <end position="117"/>
    </location>
</feature>
<dbReference type="GO" id="GO:0006310">
    <property type="term" value="P:DNA recombination"/>
    <property type="evidence" value="ECO:0007669"/>
    <property type="project" value="UniProtKB-KW"/>
</dbReference>
<dbReference type="CDD" id="cd00397">
    <property type="entry name" value="DNA_BRE_C"/>
    <property type="match status" value="1"/>
</dbReference>
<evidence type="ECO:0000259" key="5">
    <source>
        <dbReference type="PROSITE" id="PS51898"/>
    </source>
</evidence>
<dbReference type="Gene3D" id="1.10.443.10">
    <property type="entry name" value="Intergrase catalytic core"/>
    <property type="match status" value="1"/>
</dbReference>
<dbReference type="PROSITE" id="PS51898">
    <property type="entry name" value="TYR_RECOMBINASE"/>
    <property type="match status" value="1"/>
</dbReference>
<proteinExistence type="inferred from homology"/>
<dbReference type="PANTHER" id="PTHR30629:SF2">
    <property type="entry name" value="PROPHAGE INTEGRASE INTS-RELATED"/>
    <property type="match status" value="1"/>
</dbReference>
<evidence type="ECO:0000313" key="6">
    <source>
        <dbReference type="EMBL" id="KAB7889583.1"/>
    </source>
</evidence>
<dbReference type="AlphaFoldDB" id="A0A6L4WV95"/>
<keyword evidence="3" id="KW-0233">DNA recombination</keyword>
<evidence type="ECO:0000256" key="4">
    <source>
        <dbReference type="SAM" id="Coils"/>
    </source>
</evidence>
<dbReference type="InterPro" id="IPR002104">
    <property type="entry name" value="Integrase_catalytic"/>
</dbReference>
<comment type="caution">
    <text evidence="6">The sequence shown here is derived from an EMBL/GenBank/DDBJ whole genome shotgun (WGS) entry which is preliminary data.</text>
</comment>